<dbReference type="PROSITE" id="PS51257">
    <property type="entry name" value="PROKAR_LIPOPROTEIN"/>
    <property type="match status" value="1"/>
</dbReference>
<proteinExistence type="predicted"/>
<evidence type="ECO:0000256" key="2">
    <source>
        <dbReference type="SAM" id="SignalP"/>
    </source>
</evidence>
<protein>
    <recommendedName>
        <fullName evidence="3">YMGG-like Gly-zipper domain-containing protein</fullName>
    </recommendedName>
</protein>
<evidence type="ECO:0000313" key="5">
    <source>
        <dbReference type="Proteomes" id="UP000321513"/>
    </source>
</evidence>
<feature type="region of interest" description="Disordered" evidence="1">
    <location>
        <begin position="64"/>
        <end position="135"/>
    </location>
</feature>
<keyword evidence="5" id="KW-1185">Reference proteome</keyword>
<name>A0A512BGK6_9BACT</name>
<sequence length="195" mass="19364">MKSKLLAITMAAIFAACNSNPKTNTQTTTTTDTTSLRNNSMADKGQVIELKGVSDTIVAGDGSRYVKVDPNQPAQNLAATTTPPASVKTPTATTHRSTAKKTTRSTGTRSSGGYSGRGSSGGGYSGAGTASAPVPAKKKGWSKAAKGAAIGAGTGAVAGAIISKKKGLGAVVGGVVGGAGGYIIGRNKDKKDGRY</sequence>
<feature type="compositionally biased region" description="Gly residues" evidence="1">
    <location>
        <begin position="113"/>
        <end position="126"/>
    </location>
</feature>
<accession>A0A512BGK6</accession>
<keyword evidence="2" id="KW-0732">Signal</keyword>
<evidence type="ECO:0000259" key="3">
    <source>
        <dbReference type="Pfam" id="PF13441"/>
    </source>
</evidence>
<feature type="compositionally biased region" description="Polar residues" evidence="1">
    <location>
        <begin position="72"/>
        <end position="90"/>
    </location>
</feature>
<dbReference type="Proteomes" id="UP000321513">
    <property type="component" value="Unassembled WGS sequence"/>
</dbReference>
<organism evidence="4 5">
    <name type="scientific">Segetibacter aerophilus</name>
    <dbReference type="NCBI Taxonomy" id="670293"/>
    <lineage>
        <taxon>Bacteria</taxon>
        <taxon>Pseudomonadati</taxon>
        <taxon>Bacteroidota</taxon>
        <taxon>Chitinophagia</taxon>
        <taxon>Chitinophagales</taxon>
        <taxon>Chitinophagaceae</taxon>
        <taxon>Segetibacter</taxon>
    </lineage>
</organism>
<gene>
    <name evidence="4" type="ORF">SAE01_34530</name>
</gene>
<dbReference type="EMBL" id="BJYT01000014">
    <property type="protein sequence ID" value="GEO10957.1"/>
    <property type="molecule type" value="Genomic_DNA"/>
</dbReference>
<evidence type="ECO:0000256" key="1">
    <source>
        <dbReference type="SAM" id="MobiDB-lite"/>
    </source>
</evidence>
<dbReference type="RefSeq" id="WP_218029181.1">
    <property type="nucleotide sequence ID" value="NZ_BJYT01000014.1"/>
</dbReference>
<reference evidence="4 5" key="1">
    <citation type="submission" date="2019-07" db="EMBL/GenBank/DDBJ databases">
        <title>Whole genome shotgun sequence of Segetibacter aerophilus NBRC 106135.</title>
        <authorList>
            <person name="Hosoyama A."/>
            <person name="Uohara A."/>
            <person name="Ohji S."/>
            <person name="Ichikawa N."/>
        </authorList>
    </citation>
    <scope>NUCLEOTIDE SEQUENCE [LARGE SCALE GENOMIC DNA]</scope>
    <source>
        <strain evidence="4 5">NBRC 106135</strain>
    </source>
</reference>
<feature type="signal peptide" evidence="2">
    <location>
        <begin position="1"/>
        <end position="21"/>
    </location>
</feature>
<feature type="chain" id="PRO_5021928790" description="YMGG-like Gly-zipper domain-containing protein" evidence="2">
    <location>
        <begin position="22"/>
        <end position="195"/>
    </location>
</feature>
<comment type="caution">
    <text evidence="4">The sequence shown here is derived from an EMBL/GenBank/DDBJ whole genome shotgun (WGS) entry which is preliminary data.</text>
</comment>
<feature type="domain" description="YMGG-like Gly-zipper" evidence="3">
    <location>
        <begin position="143"/>
        <end position="186"/>
    </location>
</feature>
<dbReference type="AlphaFoldDB" id="A0A512BGK6"/>
<evidence type="ECO:0000313" key="4">
    <source>
        <dbReference type="EMBL" id="GEO10957.1"/>
    </source>
</evidence>
<dbReference type="Pfam" id="PF13441">
    <property type="entry name" value="Gly-zipper_YMGG"/>
    <property type="match status" value="1"/>
</dbReference>
<dbReference type="InterPro" id="IPR027367">
    <property type="entry name" value="Gly-zipper_YMGG"/>
</dbReference>